<dbReference type="EC" id="2.7.11.1" evidence="1"/>
<proteinExistence type="predicted"/>
<dbReference type="GO" id="GO:0005524">
    <property type="term" value="F:ATP binding"/>
    <property type="evidence" value="ECO:0007669"/>
    <property type="project" value="UniProtKB-UniRule"/>
</dbReference>
<dbReference type="Gene3D" id="3.30.200.20">
    <property type="entry name" value="Phosphorylase Kinase, domain 1"/>
    <property type="match status" value="1"/>
</dbReference>
<feature type="domain" description="Protein kinase" evidence="11">
    <location>
        <begin position="331"/>
        <end position="644"/>
    </location>
</feature>
<reference evidence="13" key="1">
    <citation type="journal article" date="2023" name="Mol. Phylogenet. Evol.">
        <title>Genome-scale phylogeny and comparative genomics of the fungal order Sordariales.</title>
        <authorList>
            <person name="Hensen N."/>
            <person name="Bonometti L."/>
            <person name="Westerberg I."/>
            <person name="Brannstrom I.O."/>
            <person name="Guillou S."/>
            <person name="Cros-Aarteil S."/>
            <person name="Calhoun S."/>
            <person name="Haridas S."/>
            <person name="Kuo A."/>
            <person name="Mondo S."/>
            <person name="Pangilinan J."/>
            <person name="Riley R."/>
            <person name="LaButti K."/>
            <person name="Andreopoulos B."/>
            <person name="Lipzen A."/>
            <person name="Chen C."/>
            <person name="Yan M."/>
            <person name="Daum C."/>
            <person name="Ng V."/>
            <person name="Clum A."/>
            <person name="Steindorff A."/>
            <person name="Ohm R.A."/>
            <person name="Martin F."/>
            <person name="Silar P."/>
            <person name="Natvig D.O."/>
            <person name="Lalanne C."/>
            <person name="Gautier V."/>
            <person name="Ament-Velasquez S.L."/>
            <person name="Kruys A."/>
            <person name="Hutchinson M.I."/>
            <person name="Powell A.J."/>
            <person name="Barry K."/>
            <person name="Miller A.N."/>
            <person name="Grigoriev I.V."/>
            <person name="Debuchy R."/>
            <person name="Gladieux P."/>
            <person name="Hiltunen Thoren M."/>
            <person name="Johannesson H."/>
        </authorList>
    </citation>
    <scope>NUCLEOTIDE SEQUENCE</scope>
    <source>
        <strain evidence="13">CBS 333.67</strain>
    </source>
</reference>
<comment type="caution">
    <text evidence="13">The sequence shown here is derived from an EMBL/GenBank/DDBJ whole genome shotgun (WGS) entry which is preliminary data.</text>
</comment>
<dbReference type="PROSITE" id="PS00107">
    <property type="entry name" value="PROTEIN_KINASE_ATP"/>
    <property type="match status" value="1"/>
</dbReference>
<feature type="compositionally biased region" description="Low complexity" evidence="10">
    <location>
        <begin position="145"/>
        <end position="177"/>
    </location>
</feature>
<dbReference type="SUPFAM" id="SSF56112">
    <property type="entry name" value="Protein kinase-like (PK-like)"/>
    <property type="match status" value="1"/>
</dbReference>
<dbReference type="InterPro" id="IPR008271">
    <property type="entry name" value="Ser/Thr_kinase_AS"/>
</dbReference>
<dbReference type="PROSITE" id="PS51285">
    <property type="entry name" value="AGC_KINASE_CTER"/>
    <property type="match status" value="1"/>
</dbReference>
<sequence>MNSHLLRGPSQTGDLPGAPEHPLEGISSSTHSLAPSKSSSSLSAKLRRHGNKVVSALKSLATGSCEQPVATDALSTAPGGHLIKSAFGFGVHKVSSAIFRGPMQPTVVHRASPKGRPIVRETFQTAAPLQAAICTVSAQMQTTGSDTSPNSASTSKSSSSAQTSSNSTAKTSAVSVSKNKSPNIVRGAREQGPNADVQRFRRSPGPKANSIPCAPPDNNLGTIQEMPFGLWSPGIATVERAAAAKVHLEIYFNELLASGPSPRQMRQQILETDLFNRARKRGTPLTAAEMQAARAQFSRRESEYLRELRVMKTRSLRALARSGEAGRVMGYETLKSLGKGSFGVVRLVKDCRSGQLYAMKVINKIKTLRISQEGHLRAERDILVASEGSRWIVPLVASFQDLSNLYLVMEYMPGGDFLSLLMRENILHESVARFYIAEIVLCVEAAHSLKCIHRDIKPDNFLVSASGHLKISDFGLAFDGHWSHDTTYYTSHREDKEEAGKPEKPEKKRSSGVNASITRHHKKDLGDGEPLLNWRNRCGNRKDAWSIVGTSQYMAPEVIQGKKYDARCDWWSVGVILFECIYGHTPFLSEDRHETKNNIVNFRETFYFPPRPAVSRRCQHLMLSLITEKEYRLCSERYRMKDLVSPSKSSGRRSIRRPGSNSSSRGRGVRDFAGRYVFPYDAEDIKAHKWFRNIPWERLHELNPPLVPKLCSVDDTHYFGKVSVSDDPSESDPEDSGVLLEEAIEGANTELTRVRQPCPTQGPPTSHLTVAGHHPTGHAHPHQQQLFQQPDLSRSATKDEYSSPHPLSPWETPVPLPPPTKEELAYLRPLCPLLQELALNVRAVTAPRRVGKSHSPTQALALLENCMAQLPNTDESEKDRLREFVRRFGGRPVGWRPRKRPRDRLLRDAGTKRIALEVRRRTAFLGYEWRRMEEVDELAMLQPGTGMLGGGNVGVVEEEPVPVPLGARVRDQAGVAAGGWGKLKEKNHDGHDSGVVFPAEEGENAHIVPPSHGEGTVGVTTGDRRSPDPILQQRDRRGGFQAWGGDVALLRALHSGPWSLQ</sequence>
<comment type="catalytic activity">
    <reaction evidence="8">
        <text>L-seryl-[protein] + ATP = O-phospho-L-seryl-[protein] + ADP + H(+)</text>
        <dbReference type="Rhea" id="RHEA:17989"/>
        <dbReference type="Rhea" id="RHEA-COMP:9863"/>
        <dbReference type="Rhea" id="RHEA-COMP:11604"/>
        <dbReference type="ChEBI" id="CHEBI:15378"/>
        <dbReference type="ChEBI" id="CHEBI:29999"/>
        <dbReference type="ChEBI" id="CHEBI:30616"/>
        <dbReference type="ChEBI" id="CHEBI:83421"/>
        <dbReference type="ChEBI" id="CHEBI:456216"/>
        <dbReference type="EC" id="2.7.11.1"/>
    </reaction>
</comment>
<accession>A0AAJ0H113</accession>
<dbReference type="GeneID" id="87886120"/>
<dbReference type="InterPro" id="IPR000961">
    <property type="entry name" value="AGC-kinase_C"/>
</dbReference>
<feature type="region of interest" description="Disordered" evidence="10">
    <location>
        <begin position="491"/>
        <end position="524"/>
    </location>
</feature>
<feature type="compositionally biased region" description="Polar residues" evidence="10">
    <location>
        <begin position="1"/>
        <end position="13"/>
    </location>
</feature>
<keyword evidence="5" id="KW-0418">Kinase</keyword>
<keyword evidence="4 9" id="KW-0547">Nucleotide-binding</keyword>
<dbReference type="RefSeq" id="XP_062725350.1">
    <property type="nucleotide sequence ID" value="XM_062867291.1"/>
</dbReference>
<feature type="compositionally biased region" description="Low complexity" evidence="10">
    <location>
        <begin position="27"/>
        <end position="44"/>
    </location>
</feature>
<evidence type="ECO:0000256" key="2">
    <source>
        <dbReference type="ARBA" id="ARBA00022527"/>
    </source>
</evidence>
<dbReference type="Proteomes" id="UP001273166">
    <property type="component" value="Unassembled WGS sequence"/>
</dbReference>
<dbReference type="Pfam" id="PF00069">
    <property type="entry name" value="Pkinase"/>
    <property type="match status" value="2"/>
</dbReference>
<evidence type="ECO:0000256" key="6">
    <source>
        <dbReference type="ARBA" id="ARBA00022840"/>
    </source>
</evidence>
<feature type="region of interest" description="Disordered" evidence="10">
    <location>
        <begin position="141"/>
        <end position="218"/>
    </location>
</feature>
<dbReference type="GO" id="GO:0004674">
    <property type="term" value="F:protein serine/threonine kinase activity"/>
    <property type="evidence" value="ECO:0007669"/>
    <property type="project" value="UniProtKB-KW"/>
</dbReference>
<feature type="region of interest" description="Disordered" evidence="10">
    <location>
        <begin position="1"/>
        <end position="47"/>
    </location>
</feature>
<reference evidence="13" key="2">
    <citation type="submission" date="2023-06" db="EMBL/GenBank/DDBJ databases">
        <authorList>
            <consortium name="Lawrence Berkeley National Laboratory"/>
            <person name="Mondo S.J."/>
            <person name="Hensen N."/>
            <person name="Bonometti L."/>
            <person name="Westerberg I."/>
            <person name="Brannstrom I.O."/>
            <person name="Guillou S."/>
            <person name="Cros-Aarteil S."/>
            <person name="Calhoun S."/>
            <person name="Haridas S."/>
            <person name="Kuo A."/>
            <person name="Pangilinan J."/>
            <person name="Riley R."/>
            <person name="Labutti K."/>
            <person name="Andreopoulos B."/>
            <person name="Lipzen A."/>
            <person name="Chen C."/>
            <person name="Yanf M."/>
            <person name="Daum C."/>
            <person name="Ng V."/>
            <person name="Clum A."/>
            <person name="Steindorff A."/>
            <person name="Ohm R."/>
            <person name="Martin F."/>
            <person name="Silar P."/>
            <person name="Natvig D."/>
            <person name="Lalanne C."/>
            <person name="Gautier V."/>
            <person name="Ament-Velasquez S.L."/>
            <person name="Kruys A."/>
            <person name="Hutchinson M.I."/>
            <person name="Powell A.J."/>
            <person name="Barry K."/>
            <person name="Miller A.N."/>
            <person name="Grigoriev I.V."/>
            <person name="Debuchy R."/>
            <person name="Gladieux P."/>
            <person name="Thoren M.H."/>
            <person name="Johannesson H."/>
        </authorList>
    </citation>
    <scope>NUCLEOTIDE SEQUENCE</scope>
    <source>
        <strain evidence="13">CBS 333.67</strain>
    </source>
</reference>
<keyword evidence="14" id="KW-1185">Reference proteome</keyword>
<evidence type="ECO:0000256" key="3">
    <source>
        <dbReference type="ARBA" id="ARBA00022679"/>
    </source>
</evidence>
<dbReference type="PANTHER" id="PTHR24356">
    <property type="entry name" value="SERINE/THREONINE-PROTEIN KINASE"/>
    <property type="match status" value="1"/>
</dbReference>
<feature type="compositionally biased region" description="Basic and acidic residues" evidence="10">
    <location>
        <begin position="491"/>
        <end position="509"/>
    </location>
</feature>
<feature type="domain" description="AGC-kinase C-terminal" evidence="12">
    <location>
        <begin position="692"/>
        <end position="802"/>
    </location>
</feature>
<dbReference type="PROSITE" id="PS00108">
    <property type="entry name" value="PROTEIN_KINASE_ST"/>
    <property type="match status" value="1"/>
</dbReference>
<evidence type="ECO:0000256" key="1">
    <source>
        <dbReference type="ARBA" id="ARBA00012513"/>
    </source>
</evidence>
<dbReference type="GO" id="GO:0035556">
    <property type="term" value="P:intracellular signal transduction"/>
    <property type="evidence" value="ECO:0007669"/>
    <property type="project" value="TreeGrafter"/>
</dbReference>
<keyword evidence="3" id="KW-0808">Transferase</keyword>
<gene>
    <name evidence="13" type="ORF">B0T15DRAFT_497829</name>
</gene>
<feature type="compositionally biased region" description="Basic and acidic residues" evidence="10">
    <location>
        <begin position="1022"/>
        <end position="1038"/>
    </location>
</feature>
<dbReference type="AlphaFoldDB" id="A0AAJ0H113"/>
<evidence type="ECO:0000313" key="13">
    <source>
        <dbReference type="EMBL" id="KAK3309570.1"/>
    </source>
</evidence>
<evidence type="ECO:0000256" key="8">
    <source>
        <dbReference type="ARBA" id="ARBA00048679"/>
    </source>
</evidence>
<keyword evidence="6 9" id="KW-0067">ATP-binding</keyword>
<feature type="region of interest" description="Disordered" evidence="10">
    <location>
        <begin position="1005"/>
        <end position="1038"/>
    </location>
</feature>
<feature type="binding site" evidence="9">
    <location>
        <position position="360"/>
    </location>
    <ligand>
        <name>ATP</name>
        <dbReference type="ChEBI" id="CHEBI:30616"/>
    </ligand>
</feature>
<evidence type="ECO:0000256" key="9">
    <source>
        <dbReference type="PROSITE-ProRule" id="PRU10141"/>
    </source>
</evidence>
<dbReference type="InterPro" id="IPR011009">
    <property type="entry name" value="Kinase-like_dom_sf"/>
</dbReference>
<evidence type="ECO:0000256" key="4">
    <source>
        <dbReference type="ARBA" id="ARBA00022741"/>
    </source>
</evidence>
<evidence type="ECO:0000313" key="14">
    <source>
        <dbReference type="Proteomes" id="UP001273166"/>
    </source>
</evidence>
<comment type="catalytic activity">
    <reaction evidence="7">
        <text>L-threonyl-[protein] + ATP = O-phospho-L-threonyl-[protein] + ADP + H(+)</text>
        <dbReference type="Rhea" id="RHEA:46608"/>
        <dbReference type="Rhea" id="RHEA-COMP:11060"/>
        <dbReference type="Rhea" id="RHEA-COMP:11605"/>
        <dbReference type="ChEBI" id="CHEBI:15378"/>
        <dbReference type="ChEBI" id="CHEBI:30013"/>
        <dbReference type="ChEBI" id="CHEBI:30616"/>
        <dbReference type="ChEBI" id="CHEBI:61977"/>
        <dbReference type="ChEBI" id="CHEBI:456216"/>
        <dbReference type="EC" id="2.7.11.1"/>
    </reaction>
</comment>
<dbReference type="SMART" id="SM00220">
    <property type="entry name" value="S_TKc"/>
    <property type="match status" value="1"/>
</dbReference>
<feature type="compositionally biased region" description="Polar residues" evidence="10">
    <location>
        <begin position="785"/>
        <end position="795"/>
    </location>
</feature>
<dbReference type="Gene3D" id="1.10.510.10">
    <property type="entry name" value="Transferase(Phosphotransferase) domain 1"/>
    <property type="match status" value="1"/>
</dbReference>
<feature type="region of interest" description="Disordered" evidence="10">
    <location>
        <begin position="644"/>
        <end position="667"/>
    </location>
</feature>
<protein>
    <recommendedName>
        <fullName evidence="1">non-specific serine/threonine protein kinase</fullName>
        <ecNumber evidence="1">2.7.11.1</ecNumber>
    </recommendedName>
</protein>
<evidence type="ECO:0000259" key="11">
    <source>
        <dbReference type="PROSITE" id="PS50011"/>
    </source>
</evidence>
<feature type="region of interest" description="Disordered" evidence="10">
    <location>
        <begin position="749"/>
        <end position="816"/>
    </location>
</feature>
<dbReference type="EMBL" id="JAUDZG010000001">
    <property type="protein sequence ID" value="KAK3309570.1"/>
    <property type="molecule type" value="Genomic_DNA"/>
</dbReference>
<dbReference type="InterPro" id="IPR000719">
    <property type="entry name" value="Prot_kinase_dom"/>
</dbReference>
<dbReference type="InterPro" id="IPR017441">
    <property type="entry name" value="Protein_kinase_ATP_BS"/>
</dbReference>
<feature type="compositionally biased region" description="Low complexity" evidence="10">
    <location>
        <begin position="657"/>
        <end position="666"/>
    </location>
</feature>
<dbReference type="PROSITE" id="PS50011">
    <property type="entry name" value="PROTEIN_KINASE_DOM"/>
    <property type="match status" value="1"/>
</dbReference>
<dbReference type="InterPro" id="IPR050236">
    <property type="entry name" value="Ser_Thr_kinase_AGC"/>
</dbReference>
<name>A0AAJ0H113_9PEZI</name>
<evidence type="ECO:0000256" key="10">
    <source>
        <dbReference type="SAM" id="MobiDB-lite"/>
    </source>
</evidence>
<dbReference type="PANTHER" id="PTHR24356:SF400">
    <property type="entry name" value="SERINE_THREONINE-PROTEIN KINASE CBK1"/>
    <property type="match status" value="1"/>
</dbReference>
<keyword evidence="2" id="KW-0723">Serine/threonine-protein kinase</keyword>
<evidence type="ECO:0000256" key="5">
    <source>
        <dbReference type="ARBA" id="ARBA00022777"/>
    </source>
</evidence>
<evidence type="ECO:0000256" key="7">
    <source>
        <dbReference type="ARBA" id="ARBA00047899"/>
    </source>
</evidence>
<organism evidence="13 14">
    <name type="scientific">Chaetomium strumarium</name>
    <dbReference type="NCBI Taxonomy" id="1170767"/>
    <lineage>
        <taxon>Eukaryota</taxon>
        <taxon>Fungi</taxon>
        <taxon>Dikarya</taxon>
        <taxon>Ascomycota</taxon>
        <taxon>Pezizomycotina</taxon>
        <taxon>Sordariomycetes</taxon>
        <taxon>Sordariomycetidae</taxon>
        <taxon>Sordariales</taxon>
        <taxon>Chaetomiaceae</taxon>
        <taxon>Chaetomium</taxon>
    </lineage>
</organism>
<evidence type="ECO:0000259" key="12">
    <source>
        <dbReference type="PROSITE" id="PS51285"/>
    </source>
</evidence>